<evidence type="ECO:0000256" key="5">
    <source>
        <dbReference type="ARBA" id="ARBA00022801"/>
    </source>
</evidence>
<comment type="caution">
    <text evidence="9">The sequence shown here is derived from an EMBL/GenBank/DDBJ whole genome shotgun (WGS) entry which is preliminary data.</text>
</comment>
<dbReference type="RefSeq" id="WP_105038465.1">
    <property type="nucleotide sequence ID" value="NZ_PPSL01000002.1"/>
</dbReference>
<dbReference type="GO" id="GO:0004252">
    <property type="term" value="F:serine-type endopeptidase activity"/>
    <property type="evidence" value="ECO:0007669"/>
    <property type="project" value="InterPro"/>
</dbReference>
<dbReference type="CDD" id="cd06530">
    <property type="entry name" value="S26_SPase_I"/>
    <property type="match status" value="2"/>
</dbReference>
<dbReference type="EMBL" id="PPSL01000002">
    <property type="protein sequence ID" value="PQJ11585.1"/>
    <property type="molecule type" value="Genomic_DNA"/>
</dbReference>
<name>A0A2S7SYC4_9BACT</name>
<sequence>MALLNNKEKSTEDSKGKKKKNKPVWREWLDAGVFAIVAATLIRTLVFEAYTIPTGSMEGSMLVNDYLFVSKLSYGPRIPMTPVAVPLVHNSLPITGGVSYLSSIQWKYRRIPGFGNIERNDVVVFNYPAGDTVMVERPADDYYSALRDFFNNDREALKARFKLLVRPVDKKENYIKRCVGVPGDKIEVKDGVLFVNDAPSVRFAHQKLQYTVASNGGAATTDYINDHEIESVPASYVSGESNVFFLENVQADELTKLGATVKPYVYPKGVVNELGVFPHDSTNYKFNRDNFGPIIIPKEGVTVQLNQQTIALYRRVIRNYEGNKLEEKDGKIFINDKEATTYTFKMDYFWMMGDNRDNSLDSRYWGYVPMDHIVGKAWFVWFSYHKDGISKGIRWKRLFHSVHSLEK</sequence>
<comment type="catalytic activity">
    <reaction evidence="1 7">
        <text>Cleavage of hydrophobic, N-terminal signal or leader sequences from secreted and periplasmic proteins.</text>
        <dbReference type="EC" id="3.4.21.89"/>
    </reaction>
</comment>
<comment type="similarity">
    <text evidence="2 7">Belongs to the peptidase S26 family.</text>
</comment>
<accession>A0A2S7SYC4</accession>
<dbReference type="GO" id="GO:0009003">
    <property type="term" value="F:signal peptidase activity"/>
    <property type="evidence" value="ECO:0007669"/>
    <property type="project" value="UniProtKB-EC"/>
</dbReference>
<evidence type="ECO:0000313" key="9">
    <source>
        <dbReference type="EMBL" id="PQJ11585.1"/>
    </source>
</evidence>
<dbReference type="NCBIfam" id="TIGR02227">
    <property type="entry name" value="sigpep_I_bact"/>
    <property type="match status" value="1"/>
</dbReference>
<feature type="domain" description="Peptidase S26" evidence="8">
    <location>
        <begin position="25"/>
        <end position="201"/>
    </location>
</feature>
<evidence type="ECO:0000256" key="2">
    <source>
        <dbReference type="ARBA" id="ARBA00009370"/>
    </source>
</evidence>
<evidence type="ECO:0000256" key="7">
    <source>
        <dbReference type="RuleBase" id="RU362042"/>
    </source>
</evidence>
<feature type="active site" evidence="6">
    <location>
        <position position="56"/>
    </location>
</feature>
<dbReference type="Proteomes" id="UP000239872">
    <property type="component" value="Unassembled WGS sequence"/>
</dbReference>
<dbReference type="InterPro" id="IPR019533">
    <property type="entry name" value="Peptidase_S26"/>
</dbReference>
<evidence type="ECO:0000256" key="6">
    <source>
        <dbReference type="PIRSR" id="PIRSR600223-1"/>
    </source>
</evidence>
<dbReference type="PROSITE" id="PS00761">
    <property type="entry name" value="SPASE_I_3"/>
    <property type="match status" value="1"/>
</dbReference>
<dbReference type="InterPro" id="IPR000223">
    <property type="entry name" value="Pept_S26A_signal_pept_1"/>
</dbReference>
<dbReference type="InterPro" id="IPR019758">
    <property type="entry name" value="Pept_S26A_signal_pept_1_CS"/>
</dbReference>
<evidence type="ECO:0000259" key="8">
    <source>
        <dbReference type="Pfam" id="PF10502"/>
    </source>
</evidence>
<proteinExistence type="inferred from homology"/>
<protein>
    <recommendedName>
        <fullName evidence="4 7">Signal peptidase I</fullName>
        <ecNumber evidence="3 7">3.4.21.89</ecNumber>
    </recommendedName>
</protein>
<feature type="domain" description="Peptidase S26" evidence="8">
    <location>
        <begin position="304"/>
        <end position="382"/>
    </location>
</feature>
<gene>
    <name evidence="9" type="primary">lepB</name>
    <name evidence="9" type="ORF">CJD36_007250</name>
</gene>
<keyword evidence="5 7" id="KW-0378">Hydrolase</keyword>
<dbReference type="AlphaFoldDB" id="A0A2S7SYC4"/>
<comment type="subcellular location">
    <subcellularLocation>
        <location evidence="7">Membrane</location>
        <topology evidence="7">Single-pass type II membrane protein</topology>
    </subcellularLocation>
</comment>
<reference evidence="9 10" key="1">
    <citation type="submission" date="2018-01" db="EMBL/GenBank/DDBJ databases">
        <title>A novel member of the phylum Bacteroidetes isolated from glacier ice.</title>
        <authorList>
            <person name="Liu Q."/>
            <person name="Xin Y.-H."/>
        </authorList>
    </citation>
    <scope>NUCLEOTIDE SEQUENCE [LARGE SCALE GENOMIC DNA]</scope>
    <source>
        <strain evidence="9 10">RB1R16</strain>
    </source>
</reference>
<dbReference type="OrthoDB" id="9802919at2"/>
<dbReference type="EC" id="3.4.21.89" evidence="3 7"/>
<evidence type="ECO:0000256" key="4">
    <source>
        <dbReference type="ARBA" id="ARBA00019232"/>
    </source>
</evidence>
<dbReference type="GO" id="GO:0016020">
    <property type="term" value="C:membrane"/>
    <property type="evidence" value="ECO:0007669"/>
    <property type="project" value="UniProtKB-SubCell"/>
</dbReference>
<evidence type="ECO:0000256" key="1">
    <source>
        <dbReference type="ARBA" id="ARBA00000677"/>
    </source>
</evidence>
<keyword evidence="10" id="KW-1185">Reference proteome</keyword>
<dbReference type="PANTHER" id="PTHR43390:SF1">
    <property type="entry name" value="CHLOROPLAST PROCESSING PEPTIDASE"/>
    <property type="match status" value="1"/>
</dbReference>
<dbReference type="InterPro" id="IPR036286">
    <property type="entry name" value="LexA/Signal_pep-like_sf"/>
</dbReference>
<keyword evidence="7" id="KW-0645">Protease</keyword>
<dbReference type="PRINTS" id="PR00727">
    <property type="entry name" value="LEADERPTASE"/>
</dbReference>
<dbReference type="SUPFAM" id="SSF51306">
    <property type="entry name" value="LexA/Signal peptidase"/>
    <property type="match status" value="1"/>
</dbReference>
<evidence type="ECO:0000313" key="10">
    <source>
        <dbReference type="Proteomes" id="UP000239872"/>
    </source>
</evidence>
<evidence type="ECO:0000256" key="3">
    <source>
        <dbReference type="ARBA" id="ARBA00013208"/>
    </source>
</evidence>
<organism evidence="9 10">
    <name type="scientific">Flavipsychrobacter stenotrophus</name>
    <dbReference type="NCBI Taxonomy" id="2077091"/>
    <lineage>
        <taxon>Bacteria</taxon>
        <taxon>Pseudomonadati</taxon>
        <taxon>Bacteroidota</taxon>
        <taxon>Chitinophagia</taxon>
        <taxon>Chitinophagales</taxon>
        <taxon>Chitinophagaceae</taxon>
        <taxon>Flavipsychrobacter</taxon>
    </lineage>
</organism>
<dbReference type="Gene3D" id="2.10.109.10">
    <property type="entry name" value="Umud Fragment, subunit A"/>
    <property type="match status" value="2"/>
</dbReference>
<dbReference type="Pfam" id="PF10502">
    <property type="entry name" value="Peptidase_S26"/>
    <property type="match status" value="2"/>
</dbReference>
<feature type="active site" evidence="6">
    <location>
        <position position="176"/>
    </location>
</feature>
<dbReference type="GO" id="GO:0006465">
    <property type="term" value="P:signal peptide processing"/>
    <property type="evidence" value="ECO:0007669"/>
    <property type="project" value="InterPro"/>
</dbReference>
<dbReference type="PANTHER" id="PTHR43390">
    <property type="entry name" value="SIGNAL PEPTIDASE I"/>
    <property type="match status" value="1"/>
</dbReference>